<feature type="domain" description="L,D-TPase catalytic" evidence="8">
    <location>
        <begin position="101"/>
        <end position="209"/>
    </location>
</feature>
<feature type="active site" description="Nucleophile" evidence="7">
    <location>
        <position position="185"/>
    </location>
</feature>
<protein>
    <submittedName>
        <fullName evidence="9">L,D-transpeptidase family protein</fullName>
    </submittedName>
</protein>
<organism evidence="9 10">
    <name type="scientific">Sphingomonas oryzagri</name>
    <dbReference type="NCBI Taxonomy" id="3042314"/>
    <lineage>
        <taxon>Bacteria</taxon>
        <taxon>Pseudomonadati</taxon>
        <taxon>Pseudomonadota</taxon>
        <taxon>Alphaproteobacteria</taxon>
        <taxon>Sphingomonadales</taxon>
        <taxon>Sphingomonadaceae</taxon>
        <taxon>Sphingomonas</taxon>
    </lineage>
</organism>
<dbReference type="RefSeq" id="WP_281044776.1">
    <property type="nucleotide sequence ID" value="NZ_JARYGZ010000001.1"/>
</dbReference>
<reference evidence="9" key="1">
    <citation type="submission" date="2023-04" db="EMBL/GenBank/DDBJ databases">
        <title>Sphingomonas sp. MAHUQ-71 isolated from rice field.</title>
        <authorList>
            <person name="Huq M.A."/>
        </authorList>
    </citation>
    <scope>NUCLEOTIDE SEQUENCE</scope>
    <source>
        <strain evidence="9">MAHUQ-71</strain>
    </source>
</reference>
<evidence type="ECO:0000259" key="8">
    <source>
        <dbReference type="PROSITE" id="PS52029"/>
    </source>
</evidence>
<evidence type="ECO:0000256" key="2">
    <source>
        <dbReference type="ARBA" id="ARBA00005992"/>
    </source>
</evidence>
<name>A0ABT6N2G0_9SPHN</name>
<feature type="active site" description="Proton donor/acceptor" evidence="7">
    <location>
        <position position="172"/>
    </location>
</feature>
<keyword evidence="3" id="KW-0808">Transferase</keyword>
<accession>A0ABT6N2G0</accession>
<gene>
    <name evidence="9" type="ORF">QGN17_12295</name>
</gene>
<evidence type="ECO:0000256" key="5">
    <source>
        <dbReference type="ARBA" id="ARBA00022984"/>
    </source>
</evidence>
<keyword evidence="4 7" id="KW-0133">Cell shape</keyword>
<comment type="similarity">
    <text evidence="2">Belongs to the YkuD family.</text>
</comment>
<evidence type="ECO:0000256" key="7">
    <source>
        <dbReference type="PROSITE-ProRule" id="PRU01373"/>
    </source>
</evidence>
<evidence type="ECO:0000256" key="3">
    <source>
        <dbReference type="ARBA" id="ARBA00022679"/>
    </source>
</evidence>
<keyword evidence="5 7" id="KW-0573">Peptidoglycan synthesis</keyword>
<dbReference type="SUPFAM" id="SSF141523">
    <property type="entry name" value="L,D-transpeptidase catalytic domain-like"/>
    <property type="match status" value="1"/>
</dbReference>
<dbReference type="Pfam" id="PF03734">
    <property type="entry name" value="YkuD"/>
    <property type="match status" value="1"/>
</dbReference>
<sequence length="224" mass="23320">MQRLTSFIMRHKVGLAIAVGVAALAPAVVRIADIGGGVADAQPAAVHSAPKPVAKPVKVAAQSPIRADAGYAVKRVLDVPEPMKIGDYVWNEDGAPKTGRIVITVDLAAGVMSVFRDGYEIGAAAIMYGADDHPTPLGVFAISQKDATHVSNLYDAPMPYMMRLTNDGVTIHGSHMRRDGATHGCVAVPVEFAKLAFGQAKLGDTVIVTKGETLDVGEAIKAAG</sequence>
<dbReference type="EMBL" id="JARYGZ010000001">
    <property type="protein sequence ID" value="MDH7639511.1"/>
    <property type="molecule type" value="Genomic_DNA"/>
</dbReference>
<evidence type="ECO:0000313" key="9">
    <source>
        <dbReference type="EMBL" id="MDH7639511.1"/>
    </source>
</evidence>
<evidence type="ECO:0000256" key="4">
    <source>
        <dbReference type="ARBA" id="ARBA00022960"/>
    </source>
</evidence>
<dbReference type="Gene3D" id="2.40.440.10">
    <property type="entry name" value="L,D-transpeptidase catalytic domain-like"/>
    <property type="match status" value="1"/>
</dbReference>
<dbReference type="InterPro" id="IPR038063">
    <property type="entry name" value="Transpep_catalytic_dom"/>
</dbReference>
<dbReference type="PROSITE" id="PS52029">
    <property type="entry name" value="LD_TPASE"/>
    <property type="match status" value="1"/>
</dbReference>
<comment type="pathway">
    <text evidence="1 7">Cell wall biogenesis; peptidoglycan biosynthesis.</text>
</comment>
<evidence type="ECO:0000256" key="6">
    <source>
        <dbReference type="ARBA" id="ARBA00023316"/>
    </source>
</evidence>
<dbReference type="PANTHER" id="PTHR30582">
    <property type="entry name" value="L,D-TRANSPEPTIDASE"/>
    <property type="match status" value="1"/>
</dbReference>
<dbReference type="Proteomes" id="UP001160625">
    <property type="component" value="Unassembled WGS sequence"/>
</dbReference>
<keyword evidence="10" id="KW-1185">Reference proteome</keyword>
<dbReference type="InterPro" id="IPR050979">
    <property type="entry name" value="LD-transpeptidase"/>
</dbReference>
<dbReference type="InterPro" id="IPR005490">
    <property type="entry name" value="LD_TPept_cat_dom"/>
</dbReference>
<proteinExistence type="inferred from homology"/>
<dbReference type="PANTHER" id="PTHR30582:SF2">
    <property type="entry name" value="L,D-TRANSPEPTIDASE YCIB-RELATED"/>
    <property type="match status" value="1"/>
</dbReference>
<dbReference type="CDD" id="cd16913">
    <property type="entry name" value="YkuD_like"/>
    <property type="match status" value="1"/>
</dbReference>
<comment type="caution">
    <text evidence="9">The sequence shown here is derived from an EMBL/GenBank/DDBJ whole genome shotgun (WGS) entry which is preliminary data.</text>
</comment>
<keyword evidence="6 7" id="KW-0961">Cell wall biogenesis/degradation</keyword>
<evidence type="ECO:0000256" key="1">
    <source>
        <dbReference type="ARBA" id="ARBA00004752"/>
    </source>
</evidence>
<evidence type="ECO:0000313" key="10">
    <source>
        <dbReference type="Proteomes" id="UP001160625"/>
    </source>
</evidence>